<dbReference type="InterPro" id="IPR051553">
    <property type="entry name" value="Ran_GTPase-activating"/>
</dbReference>
<feature type="repeat" description="RCC1" evidence="1">
    <location>
        <begin position="149"/>
        <end position="204"/>
    </location>
</feature>
<sequence length="396" mass="42011">MRLMLRQTKFNCIQRRSGPIHANTNQRLFILYPSNAIQMLPPAIPTRRVPAASAATVVAEVDVSSIIKRNGCRIVHVAAGYAHCAIAWTSARDGHGGLVTLGAGHCGQLGIGPTSSSISHGIVPLSQDLTIKHAACGRLHTIVAATRNSREYLFGFGHNHFGQLGLLTTSPHILYPTQIPWPASHGRVHTIACGLDHTIILTENGSIYTAGFGADGQTGTSSSSDARAFTPIAIPRMTNITTSADANVAWNSQSGEVYVWGNSEYAQLMHGTKVDRVLAPEKCPSIPSPPSQIASGGTFTFLNVKNQLYMSGLAAFNEALGIDAHVATPTPVKNDIVEIDHTTQLYASTHHAAIVTGGRTLHSLGLGTNRLETFTFDGTITKVALGGNFALLVTDA</sequence>
<dbReference type="InterPro" id="IPR000408">
    <property type="entry name" value="Reg_chr_condens"/>
</dbReference>
<feature type="repeat" description="RCC1" evidence="1">
    <location>
        <begin position="255"/>
        <end position="306"/>
    </location>
</feature>
<feature type="repeat" description="RCC1" evidence="1">
    <location>
        <begin position="205"/>
        <end position="253"/>
    </location>
</feature>
<evidence type="ECO:0000313" key="3">
    <source>
        <dbReference type="Proteomes" id="UP000320475"/>
    </source>
</evidence>
<dbReference type="AlphaFoldDB" id="A0A507DJY5"/>
<dbReference type="PANTHER" id="PTHR45982:SF1">
    <property type="entry name" value="REGULATOR OF CHROMOSOME CONDENSATION"/>
    <property type="match status" value="1"/>
</dbReference>
<proteinExistence type="predicted"/>
<dbReference type="EMBL" id="QEAM01000002">
    <property type="protein sequence ID" value="TPX51731.1"/>
    <property type="molecule type" value="Genomic_DNA"/>
</dbReference>
<dbReference type="SUPFAM" id="SSF50985">
    <property type="entry name" value="RCC1/BLIP-II"/>
    <property type="match status" value="1"/>
</dbReference>
<dbReference type="Pfam" id="PF00415">
    <property type="entry name" value="RCC1"/>
    <property type="match status" value="2"/>
</dbReference>
<dbReference type="PANTHER" id="PTHR45982">
    <property type="entry name" value="REGULATOR OF CHROMOSOME CONDENSATION"/>
    <property type="match status" value="1"/>
</dbReference>
<evidence type="ECO:0008006" key="4">
    <source>
        <dbReference type="Google" id="ProtNLM"/>
    </source>
</evidence>
<dbReference type="PROSITE" id="PS50012">
    <property type="entry name" value="RCC1_3"/>
    <property type="match status" value="4"/>
</dbReference>
<evidence type="ECO:0000313" key="2">
    <source>
        <dbReference type="EMBL" id="TPX51731.1"/>
    </source>
</evidence>
<protein>
    <recommendedName>
        <fullName evidence="4">Regulator of chromosome condensation 1/beta-lactamase-inhibitor protein II</fullName>
    </recommendedName>
</protein>
<name>A0A507DJY5_9FUNG</name>
<organism evidence="2 3">
    <name type="scientific">Synchytrium endobioticum</name>
    <dbReference type="NCBI Taxonomy" id="286115"/>
    <lineage>
        <taxon>Eukaryota</taxon>
        <taxon>Fungi</taxon>
        <taxon>Fungi incertae sedis</taxon>
        <taxon>Chytridiomycota</taxon>
        <taxon>Chytridiomycota incertae sedis</taxon>
        <taxon>Chytridiomycetes</taxon>
        <taxon>Synchytriales</taxon>
        <taxon>Synchytriaceae</taxon>
        <taxon>Synchytrium</taxon>
    </lineage>
</organism>
<dbReference type="Proteomes" id="UP000320475">
    <property type="component" value="Unassembled WGS sequence"/>
</dbReference>
<dbReference type="OrthoDB" id="5370059at2759"/>
<dbReference type="InterPro" id="IPR009091">
    <property type="entry name" value="RCC1/BLIP-II"/>
</dbReference>
<dbReference type="VEuPathDB" id="FungiDB:SeMB42_g05658"/>
<gene>
    <name evidence="2" type="ORF">SeLEV6574_g00145</name>
</gene>
<dbReference type="PRINTS" id="PR00633">
    <property type="entry name" value="RCCNDNSATION"/>
</dbReference>
<accession>A0A507DJY5</accession>
<comment type="caution">
    <text evidence="2">The sequence shown here is derived from an EMBL/GenBank/DDBJ whole genome shotgun (WGS) entry which is preliminary data.</text>
</comment>
<dbReference type="Gene3D" id="2.130.10.30">
    <property type="entry name" value="Regulator of chromosome condensation 1/beta-lactamase-inhibitor protein II"/>
    <property type="match status" value="1"/>
</dbReference>
<feature type="repeat" description="RCC1" evidence="1">
    <location>
        <begin position="96"/>
        <end position="147"/>
    </location>
</feature>
<reference evidence="2 3" key="1">
    <citation type="journal article" date="2019" name="Sci. Rep.">
        <title>Comparative genomics of chytrid fungi reveal insights into the obligate biotrophic and pathogenic lifestyle of Synchytrium endobioticum.</title>
        <authorList>
            <person name="van de Vossenberg B.T.L.H."/>
            <person name="Warris S."/>
            <person name="Nguyen H.D.T."/>
            <person name="van Gent-Pelzer M.P.E."/>
            <person name="Joly D.L."/>
            <person name="van de Geest H.C."/>
            <person name="Bonants P.J.M."/>
            <person name="Smith D.S."/>
            <person name="Levesque C.A."/>
            <person name="van der Lee T.A.J."/>
        </authorList>
    </citation>
    <scope>NUCLEOTIDE SEQUENCE [LARGE SCALE GENOMIC DNA]</scope>
    <source>
        <strain evidence="2 3">LEV6574</strain>
    </source>
</reference>
<evidence type="ECO:0000256" key="1">
    <source>
        <dbReference type="PROSITE-ProRule" id="PRU00235"/>
    </source>
</evidence>